<name>A0AAW0JWZ8_MYOGA</name>
<keyword evidence="3" id="KW-1185">Reference proteome</keyword>
<dbReference type="Proteomes" id="UP001488838">
    <property type="component" value="Unassembled WGS sequence"/>
</dbReference>
<dbReference type="InterPro" id="IPR011323">
    <property type="entry name" value="Mss4/transl-control_tumour"/>
</dbReference>
<comment type="caution">
    <text evidence="2">The sequence shown here is derived from an EMBL/GenBank/DDBJ whole genome shotgun (WGS) entry which is preliminary data.</text>
</comment>
<dbReference type="Pfam" id="PF00838">
    <property type="entry name" value="TCTP"/>
    <property type="match status" value="1"/>
</dbReference>
<dbReference type="InterPro" id="IPR011057">
    <property type="entry name" value="Mss4-like_sf"/>
</dbReference>
<accession>A0AAW0JWZ8</accession>
<sequence>MQLVEDVETKEEGARPLESRDSLVRKDLTIWLLLVPRGIYVQLQQQQQQQQLNELLPLSSKIQITERLCLEVEGEMVIGTEGDVSDSVTEGNASAEGQRRQDQGGVSACVDTVHSHHFQQTSFTERHTESAPVIT</sequence>
<protein>
    <submittedName>
        <fullName evidence="2">Uncharacterized protein</fullName>
    </submittedName>
</protein>
<dbReference type="EMBL" id="JBBHLL010000014">
    <property type="protein sequence ID" value="KAK7831328.1"/>
    <property type="molecule type" value="Genomic_DNA"/>
</dbReference>
<gene>
    <name evidence="2" type="ORF">U0070_024616</name>
</gene>
<evidence type="ECO:0000256" key="1">
    <source>
        <dbReference type="SAM" id="MobiDB-lite"/>
    </source>
</evidence>
<feature type="region of interest" description="Disordered" evidence="1">
    <location>
        <begin position="81"/>
        <end position="106"/>
    </location>
</feature>
<dbReference type="SUPFAM" id="SSF51316">
    <property type="entry name" value="Mss4-like"/>
    <property type="match status" value="1"/>
</dbReference>
<dbReference type="Gene3D" id="2.170.150.10">
    <property type="entry name" value="Metal Binding Protein, Guanine Nucleotide Exchange Factor, Chain A"/>
    <property type="match status" value="1"/>
</dbReference>
<evidence type="ECO:0000313" key="2">
    <source>
        <dbReference type="EMBL" id="KAK7831328.1"/>
    </source>
</evidence>
<dbReference type="InterPro" id="IPR018105">
    <property type="entry name" value="Translational_control_tumour_p"/>
</dbReference>
<dbReference type="AlphaFoldDB" id="A0AAW0JWZ8"/>
<organism evidence="2 3">
    <name type="scientific">Myodes glareolus</name>
    <name type="common">Bank vole</name>
    <name type="synonym">Clethrionomys glareolus</name>
    <dbReference type="NCBI Taxonomy" id="447135"/>
    <lineage>
        <taxon>Eukaryota</taxon>
        <taxon>Metazoa</taxon>
        <taxon>Chordata</taxon>
        <taxon>Craniata</taxon>
        <taxon>Vertebrata</taxon>
        <taxon>Euteleostomi</taxon>
        <taxon>Mammalia</taxon>
        <taxon>Eutheria</taxon>
        <taxon>Euarchontoglires</taxon>
        <taxon>Glires</taxon>
        <taxon>Rodentia</taxon>
        <taxon>Myomorpha</taxon>
        <taxon>Muroidea</taxon>
        <taxon>Cricetidae</taxon>
        <taxon>Arvicolinae</taxon>
        <taxon>Myodes</taxon>
    </lineage>
</organism>
<evidence type="ECO:0000313" key="3">
    <source>
        <dbReference type="Proteomes" id="UP001488838"/>
    </source>
</evidence>
<proteinExistence type="predicted"/>
<reference evidence="2 3" key="1">
    <citation type="journal article" date="2023" name="bioRxiv">
        <title>Conserved and derived expression patterns and positive selection on dental genes reveal complex evolutionary context of ever-growing rodent molars.</title>
        <authorList>
            <person name="Calamari Z.T."/>
            <person name="Song A."/>
            <person name="Cohen E."/>
            <person name="Akter M."/>
            <person name="Roy R.D."/>
            <person name="Hallikas O."/>
            <person name="Christensen M.M."/>
            <person name="Li P."/>
            <person name="Marangoni P."/>
            <person name="Jernvall J."/>
            <person name="Klein O.D."/>
        </authorList>
    </citation>
    <scope>NUCLEOTIDE SEQUENCE [LARGE SCALE GENOMIC DNA]</scope>
    <source>
        <strain evidence="2">V071</strain>
    </source>
</reference>